<proteinExistence type="predicted"/>
<feature type="region of interest" description="Disordered" evidence="1">
    <location>
        <begin position="1"/>
        <end position="26"/>
    </location>
</feature>
<gene>
    <name evidence="2" type="ORF">IFR04_011792</name>
</gene>
<dbReference type="EMBL" id="JAFJYH010000237">
    <property type="protein sequence ID" value="KAG4415067.1"/>
    <property type="molecule type" value="Genomic_DNA"/>
</dbReference>
<evidence type="ECO:0000313" key="2">
    <source>
        <dbReference type="EMBL" id="KAG4415067.1"/>
    </source>
</evidence>
<reference evidence="2" key="1">
    <citation type="submission" date="2021-02" db="EMBL/GenBank/DDBJ databases">
        <title>Genome sequence Cadophora malorum strain M34.</title>
        <authorList>
            <person name="Stefanovic E."/>
            <person name="Vu D."/>
            <person name="Scully C."/>
            <person name="Dijksterhuis J."/>
            <person name="Roader J."/>
            <person name="Houbraken J."/>
        </authorList>
    </citation>
    <scope>NUCLEOTIDE SEQUENCE</scope>
    <source>
        <strain evidence="2">M34</strain>
    </source>
</reference>
<accession>A0A8H7T9N2</accession>
<sequence>MATRNLPPQPSAPSVKARRSIHIPNNKTKLALKTTTNNIYHNFDSDTEAGGVELAPWTADEIAYGGYKIQVDEGKPAETVDGGSMSKVDGSSGDREKMGNGGEGKDDAGCGEEERKEKDTGRG</sequence>
<comment type="caution">
    <text evidence="2">The sequence shown here is derived from an EMBL/GenBank/DDBJ whole genome shotgun (WGS) entry which is preliminary data.</text>
</comment>
<name>A0A8H7T9N2_9HELO</name>
<dbReference type="Proteomes" id="UP000664132">
    <property type="component" value="Unassembled WGS sequence"/>
</dbReference>
<protein>
    <submittedName>
        <fullName evidence="2">Uncharacterized protein</fullName>
    </submittedName>
</protein>
<dbReference type="AlphaFoldDB" id="A0A8H7T9N2"/>
<keyword evidence="3" id="KW-1185">Reference proteome</keyword>
<evidence type="ECO:0000313" key="3">
    <source>
        <dbReference type="Proteomes" id="UP000664132"/>
    </source>
</evidence>
<evidence type="ECO:0000256" key="1">
    <source>
        <dbReference type="SAM" id="MobiDB-lite"/>
    </source>
</evidence>
<feature type="compositionally biased region" description="Basic and acidic residues" evidence="1">
    <location>
        <begin position="92"/>
        <end position="123"/>
    </location>
</feature>
<organism evidence="2 3">
    <name type="scientific">Cadophora malorum</name>
    <dbReference type="NCBI Taxonomy" id="108018"/>
    <lineage>
        <taxon>Eukaryota</taxon>
        <taxon>Fungi</taxon>
        <taxon>Dikarya</taxon>
        <taxon>Ascomycota</taxon>
        <taxon>Pezizomycotina</taxon>
        <taxon>Leotiomycetes</taxon>
        <taxon>Helotiales</taxon>
        <taxon>Ploettnerulaceae</taxon>
        <taxon>Cadophora</taxon>
    </lineage>
</organism>
<feature type="region of interest" description="Disordered" evidence="1">
    <location>
        <begin position="74"/>
        <end position="123"/>
    </location>
</feature>